<reference evidence="2 3" key="1">
    <citation type="journal article" date="2015" name="Genome Announc.">
        <title>Expanding the biotechnology potential of lactobacilli through comparative genomics of 213 strains and associated genera.</title>
        <authorList>
            <person name="Sun Z."/>
            <person name="Harris H.M."/>
            <person name="McCann A."/>
            <person name="Guo C."/>
            <person name="Argimon S."/>
            <person name="Zhang W."/>
            <person name="Yang X."/>
            <person name="Jeffery I.B."/>
            <person name="Cooney J.C."/>
            <person name="Kagawa T.F."/>
            <person name="Liu W."/>
            <person name="Song Y."/>
            <person name="Salvetti E."/>
            <person name="Wrobel A."/>
            <person name="Rasinkangas P."/>
            <person name="Parkhill J."/>
            <person name="Rea M.C."/>
            <person name="O'Sullivan O."/>
            <person name="Ritari J."/>
            <person name="Douillard F.P."/>
            <person name="Paul Ross R."/>
            <person name="Yang R."/>
            <person name="Briner A.E."/>
            <person name="Felis G.E."/>
            <person name="de Vos W.M."/>
            <person name="Barrangou R."/>
            <person name="Klaenhammer T.R."/>
            <person name="Caufield P.W."/>
            <person name="Cui Y."/>
            <person name="Zhang H."/>
            <person name="O'Toole P.W."/>
        </authorList>
    </citation>
    <scope>NUCLEOTIDE SEQUENCE [LARGE SCALE GENOMIC DNA]</scope>
    <source>
        <strain evidence="2 3">DSM 17896</strain>
    </source>
</reference>
<comment type="caution">
    <text evidence="2">The sequence shown here is derived from an EMBL/GenBank/DDBJ whole genome shotgun (WGS) entry which is preliminary data.</text>
</comment>
<dbReference type="RefSeq" id="WP_057741613.1">
    <property type="nucleotide sequence ID" value="NZ_JQBW01000010.1"/>
</dbReference>
<keyword evidence="3" id="KW-1185">Reference proteome</keyword>
<feature type="transmembrane region" description="Helical" evidence="1">
    <location>
        <begin position="12"/>
        <end position="36"/>
    </location>
</feature>
<dbReference type="EMBL" id="JQBW01000010">
    <property type="protein sequence ID" value="KRN58353.1"/>
    <property type="molecule type" value="Genomic_DNA"/>
</dbReference>
<sequence>MSNPNSSVSKVLIVAGVLFGTGALIWFLPFIFSFVGGLIEDLFEILIIAGLIYAVISWFSGK</sequence>
<gene>
    <name evidence="2" type="ORF">IV45_GL000799</name>
</gene>
<name>A0A0R2HZV3_9LACO</name>
<dbReference type="STRING" id="396268.IV45_GL000799"/>
<organism evidence="2 3">
    <name type="scientific">Limosilactobacillus secaliphilus</name>
    <dbReference type="NCBI Taxonomy" id="396268"/>
    <lineage>
        <taxon>Bacteria</taxon>
        <taxon>Bacillati</taxon>
        <taxon>Bacillota</taxon>
        <taxon>Bacilli</taxon>
        <taxon>Lactobacillales</taxon>
        <taxon>Lactobacillaceae</taxon>
        <taxon>Limosilactobacillus</taxon>
    </lineage>
</organism>
<dbReference type="Proteomes" id="UP000050934">
    <property type="component" value="Unassembled WGS sequence"/>
</dbReference>
<keyword evidence="1" id="KW-0812">Transmembrane</keyword>
<proteinExistence type="predicted"/>
<dbReference type="PATRIC" id="fig|396268.3.peg.809"/>
<dbReference type="AlphaFoldDB" id="A0A0R2HZV3"/>
<evidence type="ECO:0000313" key="3">
    <source>
        <dbReference type="Proteomes" id="UP000050934"/>
    </source>
</evidence>
<accession>A0A0R2HZV3</accession>
<keyword evidence="1" id="KW-0472">Membrane</keyword>
<evidence type="ECO:0000313" key="2">
    <source>
        <dbReference type="EMBL" id="KRN58353.1"/>
    </source>
</evidence>
<feature type="transmembrane region" description="Helical" evidence="1">
    <location>
        <begin position="42"/>
        <end position="61"/>
    </location>
</feature>
<keyword evidence="1" id="KW-1133">Transmembrane helix</keyword>
<evidence type="ECO:0000256" key="1">
    <source>
        <dbReference type="SAM" id="Phobius"/>
    </source>
</evidence>
<protein>
    <submittedName>
        <fullName evidence="2">Uncharacterized protein</fullName>
    </submittedName>
</protein>